<protein>
    <submittedName>
        <fullName evidence="3">Glycosyltransferase</fullName>
    </submittedName>
</protein>
<evidence type="ECO:0000313" key="4">
    <source>
        <dbReference type="Proteomes" id="UP000324678"/>
    </source>
</evidence>
<evidence type="ECO:0000259" key="2">
    <source>
        <dbReference type="Pfam" id="PF13524"/>
    </source>
</evidence>
<dbReference type="CDD" id="cd00761">
    <property type="entry name" value="Glyco_tranf_GTA_type"/>
    <property type="match status" value="1"/>
</dbReference>
<feature type="domain" description="Glycosyltransferase 2-like" evidence="1">
    <location>
        <begin position="197"/>
        <end position="322"/>
    </location>
</feature>
<evidence type="ECO:0000259" key="1">
    <source>
        <dbReference type="Pfam" id="PF00535"/>
    </source>
</evidence>
<dbReference type="EMBL" id="CP043505">
    <property type="protein sequence ID" value="QEO13521.1"/>
    <property type="molecule type" value="Genomic_DNA"/>
</dbReference>
<dbReference type="SUPFAM" id="SSF53756">
    <property type="entry name" value="UDP-Glycosyltransferase/glycogen phosphorylase"/>
    <property type="match status" value="1"/>
</dbReference>
<dbReference type="InterPro" id="IPR001173">
    <property type="entry name" value="Glyco_trans_2-like"/>
</dbReference>
<organism evidence="3 4">
    <name type="scientific">Agromyces intestinalis</name>
    <dbReference type="NCBI Taxonomy" id="2592652"/>
    <lineage>
        <taxon>Bacteria</taxon>
        <taxon>Bacillati</taxon>
        <taxon>Actinomycetota</taxon>
        <taxon>Actinomycetes</taxon>
        <taxon>Micrococcales</taxon>
        <taxon>Microbacteriaceae</taxon>
        <taxon>Agromyces</taxon>
    </lineage>
</organism>
<dbReference type="Proteomes" id="UP000324678">
    <property type="component" value="Chromosome"/>
</dbReference>
<feature type="domain" description="Glycosyltransferase 2-like" evidence="1">
    <location>
        <begin position="428"/>
        <end position="549"/>
    </location>
</feature>
<sequence>MTTISSSRSARLTGAAAEYQRANVLAASELFDAEHYAAWSGLTDASPFQLALHYLREGAHRGFSPHPFIEPLMFPGDVRHFLEAGLADAALRYLHSPDSTAHAWSPIFQPVEGVDPWEQLQRMQPDDRLPVPADFVGVAPTWAEARASIIQSGHRLALAARRRMAPVRSDWDDTAEAAWIARVEAERMSPVEQPLVSIIMPVWNRSTEVLHAIDSVRAQTHANWELLIVDDGSTDDTLQVVREAASADSRIIPVGVEHGGVCRARNAGIDHARGRYVAFLDSDNRWTPRFLELSLAGFGDEALGVYAALRITEADGTTRYRGGQVDFEDLLVENGIDMNSLVLHRSTLAEVGPFDEALKRWVDYDLVLRIAARGTLRYLPFVGCEYSNVGSADRITMKEPFTWRFRVAEKALIDWEREQAKPRPLAASVVVVMHEQGNRTIAHIDEVLRTTPDDCEVVLVDNASSAYVARVTDARYAANPRVRIRRAPRPVTTALAMNLGFAESQGRVVVFLDNHVELRRSWLEPILATLEADPDLIGVQPLITDATGTIESAGYVFTLPDARPVPFLKGHPPQDARRAPAVLSAVSGAAFAVRANAYQQARGLDALYRGDLATVDFCLRAAAGAENAFRRVDDSVAVQHPNPAIAKRITPFETVDNRLFLDRWSRNLPGAQLDRYEALGFDTVFLRPDGDLAGAATPVLVRRPTESTSTEVAPALRWAIKIGADYTRGGDGWGDIPFAEDLAAALTRHGQEVVIDRRHAFKRPTTYLDEVVLTIRGFHRAEPQPGAINVLWVISRPELVTFDEVRGYDLVFAASPKWAAWMSERTGVDVHVMLQATNPDRFHPADDSVDRSGEVLFVGGPRITEGGRRVVLDALAVDAPLALWGPRWGLVAPPERVRGEFLPFDEVPAAYRSASIVLNDHMPSMAEWGFVNNRTIDAIAAGTPVVSDEVEGLDEFEGAARSYHDLDELRTLLTDHRWVPDAQRMREISERVRSLHSFDARAQELLDEVLVVRRGRHGDVVR</sequence>
<dbReference type="PANTHER" id="PTHR43685">
    <property type="entry name" value="GLYCOSYLTRANSFERASE"/>
    <property type="match status" value="1"/>
</dbReference>
<evidence type="ECO:0000313" key="3">
    <source>
        <dbReference type="EMBL" id="QEO13521.1"/>
    </source>
</evidence>
<accession>A0A5C1YBX7</accession>
<reference evidence="3 4" key="1">
    <citation type="submission" date="2019-09" db="EMBL/GenBank/DDBJ databases">
        <title>Genome sequencing of strain KACC 19306.</title>
        <authorList>
            <person name="Heo J."/>
            <person name="Kim S.-J."/>
            <person name="Kim J.-S."/>
            <person name="Hong S.-B."/>
            <person name="Kwon S.-W."/>
        </authorList>
    </citation>
    <scope>NUCLEOTIDE SEQUENCE [LARGE SCALE GENOMIC DNA]</scope>
    <source>
        <strain evidence="3 4">KACC 19306</strain>
    </source>
</reference>
<dbReference type="InterPro" id="IPR050834">
    <property type="entry name" value="Glycosyltransf_2"/>
</dbReference>
<dbReference type="InterPro" id="IPR029044">
    <property type="entry name" value="Nucleotide-diphossugar_trans"/>
</dbReference>
<dbReference type="SUPFAM" id="SSF53448">
    <property type="entry name" value="Nucleotide-diphospho-sugar transferases"/>
    <property type="match status" value="2"/>
</dbReference>
<dbReference type="GO" id="GO:0016740">
    <property type="term" value="F:transferase activity"/>
    <property type="evidence" value="ECO:0007669"/>
    <property type="project" value="UniProtKB-KW"/>
</dbReference>
<keyword evidence="3" id="KW-0808">Transferase</keyword>
<dbReference type="Pfam" id="PF13524">
    <property type="entry name" value="Glyco_trans_1_2"/>
    <property type="match status" value="1"/>
</dbReference>
<keyword evidence="4" id="KW-1185">Reference proteome</keyword>
<dbReference type="AlphaFoldDB" id="A0A5C1YBX7"/>
<dbReference type="Gene3D" id="3.90.550.10">
    <property type="entry name" value="Spore Coat Polysaccharide Biosynthesis Protein SpsA, Chain A"/>
    <property type="match status" value="2"/>
</dbReference>
<gene>
    <name evidence="3" type="ORF">FLP10_03145</name>
</gene>
<proteinExistence type="predicted"/>
<dbReference type="Pfam" id="PF00535">
    <property type="entry name" value="Glycos_transf_2"/>
    <property type="match status" value="2"/>
</dbReference>
<feature type="domain" description="Spore protein YkvP/CgeB glycosyl transferase-like" evidence="2">
    <location>
        <begin position="869"/>
        <end position="1007"/>
    </location>
</feature>
<dbReference type="OrthoDB" id="5165900at2"/>
<name>A0A5C1YBX7_9MICO</name>
<dbReference type="InterPro" id="IPR055259">
    <property type="entry name" value="YkvP/CgeB_Glyco_trans-like"/>
</dbReference>
<dbReference type="KEGG" id="ail:FLP10_03145"/>
<dbReference type="RefSeq" id="WP_149159544.1">
    <property type="nucleotide sequence ID" value="NZ_CP043505.1"/>
</dbReference>
<dbReference type="PANTHER" id="PTHR43685:SF11">
    <property type="entry name" value="GLYCOSYLTRANSFERASE TAGX-RELATED"/>
    <property type="match status" value="1"/>
</dbReference>